<protein>
    <submittedName>
        <fullName evidence="5">Class I SAM-dependent methyltransferase</fullName>
    </submittedName>
</protein>
<feature type="region of interest" description="Disordered" evidence="4">
    <location>
        <begin position="255"/>
        <end position="293"/>
    </location>
</feature>
<dbReference type="AlphaFoldDB" id="A0A7C5EMR4"/>
<sequence length="293" mass="32786">MTWDTPAHKKTSAYWDAQARWQQLWLEHNNYHAPILEFLKGQVCPGWRVLDVGAGTGVLALPLQALGCQVTALEPSQGMRDLLAAECRRHKLFLKKVDPRRWEEVPLEELKGFDLILACNSLHLTSLGFEEALRKLFAGNPGHICVVSEVALETLPLWRCSAGYRLAQQEHFSLDSSMAYHHLSEVTEHLTHRLGRKPNSQELGKIQEKLIFSRQHLWLKNLATVGLFWWQSEKKSNGGNHVLERTVDMSAGLFAPLASRGPGTGSRGNHHRSRHLQSSPGKEGAGTVFAAGD</sequence>
<dbReference type="GO" id="GO:0008168">
    <property type="term" value="F:methyltransferase activity"/>
    <property type="evidence" value="ECO:0007669"/>
    <property type="project" value="UniProtKB-KW"/>
</dbReference>
<evidence type="ECO:0000256" key="3">
    <source>
        <dbReference type="ARBA" id="ARBA00022691"/>
    </source>
</evidence>
<organism evidence="5">
    <name type="scientific">Desulfobacca acetoxidans</name>
    <dbReference type="NCBI Taxonomy" id="60893"/>
    <lineage>
        <taxon>Bacteria</taxon>
        <taxon>Pseudomonadati</taxon>
        <taxon>Thermodesulfobacteriota</taxon>
        <taxon>Desulfobaccia</taxon>
        <taxon>Desulfobaccales</taxon>
        <taxon>Desulfobaccaceae</taxon>
        <taxon>Desulfobacca</taxon>
    </lineage>
</organism>
<evidence type="ECO:0000256" key="4">
    <source>
        <dbReference type="SAM" id="MobiDB-lite"/>
    </source>
</evidence>
<gene>
    <name evidence="5" type="ORF">ENW48_08160</name>
</gene>
<proteinExistence type="predicted"/>
<accession>A0A7C5EMR4</accession>
<dbReference type="PANTHER" id="PTHR43464">
    <property type="entry name" value="METHYLTRANSFERASE"/>
    <property type="match status" value="1"/>
</dbReference>
<comment type="caution">
    <text evidence="5">The sequence shown here is derived from an EMBL/GenBank/DDBJ whole genome shotgun (WGS) entry which is preliminary data.</text>
</comment>
<keyword evidence="2 5" id="KW-0808">Transferase</keyword>
<dbReference type="EMBL" id="DTKJ01000056">
    <property type="protein sequence ID" value="HGZ12177.1"/>
    <property type="molecule type" value="Genomic_DNA"/>
</dbReference>
<evidence type="ECO:0000256" key="2">
    <source>
        <dbReference type="ARBA" id="ARBA00022679"/>
    </source>
</evidence>
<dbReference type="Gene3D" id="3.40.50.150">
    <property type="entry name" value="Vaccinia Virus protein VP39"/>
    <property type="match status" value="1"/>
</dbReference>
<dbReference type="GO" id="GO:0032259">
    <property type="term" value="P:methylation"/>
    <property type="evidence" value="ECO:0007669"/>
    <property type="project" value="UniProtKB-KW"/>
</dbReference>
<dbReference type="InterPro" id="IPR029063">
    <property type="entry name" value="SAM-dependent_MTases_sf"/>
</dbReference>
<evidence type="ECO:0000256" key="1">
    <source>
        <dbReference type="ARBA" id="ARBA00022603"/>
    </source>
</evidence>
<dbReference type="Pfam" id="PF13489">
    <property type="entry name" value="Methyltransf_23"/>
    <property type="match status" value="1"/>
</dbReference>
<name>A0A7C5EMR4_9BACT</name>
<dbReference type="CDD" id="cd02440">
    <property type="entry name" value="AdoMet_MTases"/>
    <property type="match status" value="1"/>
</dbReference>
<reference evidence="5" key="1">
    <citation type="journal article" date="2020" name="mSystems">
        <title>Genome- and Community-Level Interaction Insights into Carbon Utilization and Element Cycling Functions of Hydrothermarchaeota in Hydrothermal Sediment.</title>
        <authorList>
            <person name="Zhou Z."/>
            <person name="Liu Y."/>
            <person name="Xu W."/>
            <person name="Pan J."/>
            <person name="Luo Z.H."/>
            <person name="Li M."/>
        </authorList>
    </citation>
    <scope>NUCLEOTIDE SEQUENCE [LARGE SCALE GENOMIC DNA]</scope>
    <source>
        <strain evidence="5">SpSt-853</strain>
    </source>
</reference>
<dbReference type="SUPFAM" id="SSF53335">
    <property type="entry name" value="S-adenosyl-L-methionine-dependent methyltransferases"/>
    <property type="match status" value="1"/>
</dbReference>
<keyword evidence="3" id="KW-0949">S-adenosyl-L-methionine</keyword>
<evidence type="ECO:0000313" key="5">
    <source>
        <dbReference type="EMBL" id="HGZ12177.1"/>
    </source>
</evidence>
<keyword evidence="1 5" id="KW-0489">Methyltransferase</keyword>
<dbReference type="PANTHER" id="PTHR43464:SF19">
    <property type="entry name" value="UBIQUINONE BIOSYNTHESIS O-METHYLTRANSFERASE, MITOCHONDRIAL"/>
    <property type="match status" value="1"/>
</dbReference>